<reference evidence="6 7" key="1">
    <citation type="submission" date="2023-02" db="EMBL/GenBank/DDBJ databases">
        <title>Devosia algicola sp. nov., isolated from the phycosphere of marine algae.</title>
        <authorList>
            <person name="Kim J.M."/>
            <person name="Lee J.K."/>
            <person name="Choi B.J."/>
            <person name="Bayburt H."/>
            <person name="Jeon C.O."/>
        </authorList>
    </citation>
    <scope>NUCLEOTIDE SEQUENCE [LARGE SCALE GENOMIC DNA]</scope>
    <source>
        <strain evidence="6 7">G20-9</strain>
    </source>
</reference>
<name>A0ABY7YQZ4_9HYPH</name>
<dbReference type="Proteomes" id="UP001220530">
    <property type="component" value="Chromosome"/>
</dbReference>
<evidence type="ECO:0000256" key="2">
    <source>
        <dbReference type="ARBA" id="ARBA00022729"/>
    </source>
</evidence>
<keyword evidence="6" id="KW-0282">Flagellum</keyword>
<dbReference type="RefSeq" id="WP_282220141.1">
    <property type="nucleotide sequence ID" value="NZ_CP118246.1"/>
</dbReference>
<keyword evidence="3" id="KW-0574">Periplasm</keyword>
<sequence length="315" mass="32784">MIIRTALAALVLAASMSVTTLAAPVLKPEVNVVSQVVTVGDMFDDAGVMAEAPLFRAPKPGTAGMVPLDAIKTAAARIGLKTFDAAGVVNVRVMRKSTVVDEQSLTKLIATNLTSKGILTTGMTAQTMFSNAITPINAEAVDAPATLVNLRYLPETGAFTARFMISGIATPLDLAGTIDLMIPAPHLAANLPAGTILSQQDIIMRPVPLKYAESTGFASLDQLVGKQLQRQSREGMLLKPADVATAQLIARNQFVTIYFHKGPMTLTVKGQALASAAPGEAVQVLNLMSNRVVSATATAPGAVEIASAPTNLAQL</sequence>
<dbReference type="CDD" id="cd11614">
    <property type="entry name" value="SAF_CpaB_FlgA_like"/>
    <property type="match status" value="1"/>
</dbReference>
<feature type="signal peptide" evidence="4">
    <location>
        <begin position="1"/>
        <end position="22"/>
    </location>
</feature>
<accession>A0ABY7YQZ4</accession>
<organism evidence="6 7">
    <name type="scientific">Devosia algicola</name>
    <dbReference type="NCBI Taxonomy" id="3026418"/>
    <lineage>
        <taxon>Bacteria</taxon>
        <taxon>Pseudomonadati</taxon>
        <taxon>Pseudomonadota</taxon>
        <taxon>Alphaproteobacteria</taxon>
        <taxon>Hyphomicrobiales</taxon>
        <taxon>Devosiaceae</taxon>
        <taxon>Devosia</taxon>
    </lineage>
</organism>
<gene>
    <name evidence="6" type="primary">flgA</name>
    <name evidence="6" type="ORF">PSQ19_06805</name>
</gene>
<evidence type="ECO:0000259" key="5">
    <source>
        <dbReference type="SMART" id="SM00858"/>
    </source>
</evidence>
<evidence type="ECO:0000313" key="6">
    <source>
        <dbReference type="EMBL" id="WDR03753.1"/>
    </source>
</evidence>
<feature type="chain" id="PRO_5046487458" evidence="4">
    <location>
        <begin position="23"/>
        <end position="315"/>
    </location>
</feature>
<proteinExistence type="predicted"/>
<keyword evidence="6" id="KW-0969">Cilium</keyword>
<keyword evidence="6" id="KW-0966">Cell projection</keyword>
<protein>
    <submittedName>
        <fullName evidence="6">Flagellar basal body P-ring formation chaperone FlgA</fullName>
    </submittedName>
</protein>
<dbReference type="InterPro" id="IPR013974">
    <property type="entry name" value="SAF"/>
</dbReference>
<dbReference type="PANTHER" id="PTHR36307">
    <property type="entry name" value="FLAGELLA BASAL BODY P-RING FORMATION PROTEIN FLGA"/>
    <property type="match status" value="1"/>
</dbReference>
<dbReference type="SMART" id="SM00858">
    <property type="entry name" value="SAF"/>
    <property type="match status" value="1"/>
</dbReference>
<comment type="subcellular location">
    <subcellularLocation>
        <location evidence="1">Periplasm</location>
    </subcellularLocation>
</comment>
<dbReference type="Pfam" id="PF13144">
    <property type="entry name" value="ChapFlgA"/>
    <property type="match status" value="1"/>
</dbReference>
<dbReference type="Gene3D" id="2.30.30.760">
    <property type="match status" value="1"/>
</dbReference>
<keyword evidence="7" id="KW-1185">Reference proteome</keyword>
<evidence type="ECO:0000256" key="1">
    <source>
        <dbReference type="ARBA" id="ARBA00004418"/>
    </source>
</evidence>
<dbReference type="InterPro" id="IPR039246">
    <property type="entry name" value="Flagellar_FlgA"/>
</dbReference>
<evidence type="ECO:0000256" key="4">
    <source>
        <dbReference type="SAM" id="SignalP"/>
    </source>
</evidence>
<evidence type="ECO:0000313" key="7">
    <source>
        <dbReference type="Proteomes" id="UP001220530"/>
    </source>
</evidence>
<feature type="domain" description="SAF" evidence="5">
    <location>
        <begin position="182"/>
        <end position="244"/>
    </location>
</feature>
<dbReference type="EMBL" id="CP118246">
    <property type="protein sequence ID" value="WDR03753.1"/>
    <property type="molecule type" value="Genomic_DNA"/>
</dbReference>
<keyword evidence="2 4" id="KW-0732">Signal</keyword>
<evidence type="ECO:0000256" key="3">
    <source>
        <dbReference type="ARBA" id="ARBA00022764"/>
    </source>
</evidence>
<dbReference type="InterPro" id="IPR017585">
    <property type="entry name" value="SAF_FlgA"/>
</dbReference>
<dbReference type="PANTHER" id="PTHR36307:SF1">
    <property type="entry name" value="FLAGELLA BASAL BODY P-RING FORMATION PROTEIN FLGA"/>
    <property type="match status" value="1"/>
</dbReference>
<dbReference type="NCBIfam" id="TIGR03170">
    <property type="entry name" value="flgA_cterm"/>
    <property type="match status" value="1"/>
</dbReference>